<accession>A0AAD3NGQ9</accession>
<evidence type="ECO:0000313" key="2">
    <source>
        <dbReference type="EMBL" id="GLD70819.1"/>
    </source>
</evidence>
<dbReference type="EMBL" id="BRZM01000445">
    <property type="protein sequence ID" value="GLD70819.1"/>
    <property type="molecule type" value="Genomic_DNA"/>
</dbReference>
<feature type="region of interest" description="Disordered" evidence="1">
    <location>
        <begin position="74"/>
        <end position="98"/>
    </location>
</feature>
<comment type="caution">
    <text evidence="2">The sequence shown here is derived from an EMBL/GenBank/DDBJ whole genome shotgun (WGS) entry which is preliminary data.</text>
</comment>
<proteinExistence type="predicted"/>
<sequence length="98" mass="10978">MVRKSLRFGSTVKGHRAGQILLRAQSQLLNERIRPIHFTLDALKDKVDQTVQKLPSLLPSSILEEVSNFREQGIGLKGYGQDQGDRSIPDDGLWHPSS</sequence>
<dbReference type="Proteomes" id="UP001279410">
    <property type="component" value="Unassembled WGS sequence"/>
</dbReference>
<gene>
    <name evidence="2" type="ORF">AKAME5_002213800</name>
</gene>
<feature type="compositionally biased region" description="Basic and acidic residues" evidence="1">
    <location>
        <begin position="83"/>
        <end position="98"/>
    </location>
</feature>
<organism evidence="2 3">
    <name type="scientific">Lates japonicus</name>
    <name type="common">Japanese lates</name>
    <dbReference type="NCBI Taxonomy" id="270547"/>
    <lineage>
        <taxon>Eukaryota</taxon>
        <taxon>Metazoa</taxon>
        <taxon>Chordata</taxon>
        <taxon>Craniata</taxon>
        <taxon>Vertebrata</taxon>
        <taxon>Euteleostomi</taxon>
        <taxon>Actinopterygii</taxon>
        <taxon>Neopterygii</taxon>
        <taxon>Teleostei</taxon>
        <taxon>Neoteleostei</taxon>
        <taxon>Acanthomorphata</taxon>
        <taxon>Carangaria</taxon>
        <taxon>Carangaria incertae sedis</taxon>
        <taxon>Centropomidae</taxon>
        <taxon>Lates</taxon>
    </lineage>
</organism>
<protein>
    <submittedName>
        <fullName evidence="2">Uncharacterized protein</fullName>
    </submittedName>
</protein>
<evidence type="ECO:0000313" key="3">
    <source>
        <dbReference type="Proteomes" id="UP001279410"/>
    </source>
</evidence>
<evidence type="ECO:0000256" key="1">
    <source>
        <dbReference type="SAM" id="MobiDB-lite"/>
    </source>
</evidence>
<keyword evidence="3" id="KW-1185">Reference proteome</keyword>
<reference evidence="2" key="1">
    <citation type="submission" date="2022-08" db="EMBL/GenBank/DDBJ databases">
        <title>Genome sequencing of akame (Lates japonicus).</title>
        <authorList>
            <person name="Hashiguchi Y."/>
            <person name="Takahashi H."/>
        </authorList>
    </citation>
    <scope>NUCLEOTIDE SEQUENCE</scope>
    <source>
        <strain evidence="2">Kochi</strain>
    </source>
</reference>
<name>A0AAD3NGQ9_LATJO</name>
<dbReference type="AlphaFoldDB" id="A0AAD3NGQ9"/>